<feature type="non-terminal residue" evidence="1">
    <location>
        <position position="359"/>
    </location>
</feature>
<dbReference type="PANTHER" id="PTHR40050">
    <property type="entry name" value="INNER SPORE COAT PROTEIN H"/>
    <property type="match status" value="1"/>
</dbReference>
<reference evidence="1 2" key="1">
    <citation type="journal article" date="2018" name="G3 (Bethesda)">
        <title>Phylogenetic and Phylogenomic Definition of Rhizopus Species.</title>
        <authorList>
            <person name="Gryganskyi A.P."/>
            <person name="Golan J."/>
            <person name="Dolatabadi S."/>
            <person name="Mondo S."/>
            <person name="Robb S."/>
            <person name="Idnurm A."/>
            <person name="Muszewska A."/>
            <person name="Steczkiewicz K."/>
            <person name="Masonjones S."/>
            <person name="Liao H.L."/>
            <person name="Gajdeczka M.T."/>
            <person name="Anike F."/>
            <person name="Vuek A."/>
            <person name="Anishchenko I.M."/>
            <person name="Voigt K."/>
            <person name="de Hoog G.S."/>
            <person name="Smith M.E."/>
            <person name="Heitman J."/>
            <person name="Vilgalys R."/>
            <person name="Stajich J.E."/>
        </authorList>
    </citation>
    <scope>NUCLEOTIDE SEQUENCE [LARGE SCALE GENOMIC DNA]</scope>
    <source>
        <strain evidence="1 2">LSU 92-RS-03</strain>
    </source>
</reference>
<evidence type="ECO:0000313" key="1">
    <source>
        <dbReference type="EMBL" id="RCH77899.1"/>
    </source>
</evidence>
<gene>
    <name evidence="1" type="ORF">CU098_002869</name>
</gene>
<dbReference type="Pfam" id="PF08757">
    <property type="entry name" value="CotH"/>
    <property type="match status" value="1"/>
</dbReference>
<protein>
    <submittedName>
        <fullName evidence="1">Uncharacterized protein</fullName>
    </submittedName>
</protein>
<dbReference type="AlphaFoldDB" id="A0A367IJQ9"/>
<dbReference type="OrthoDB" id="10267127at2759"/>
<dbReference type="STRING" id="4846.A0A367IJQ9"/>
<organism evidence="1 2">
    <name type="scientific">Rhizopus stolonifer</name>
    <name type="common">Rhizopus nigricans</name>
    <dbReference type="NCBI Taxonomy" id="4846"/>
    <lineage>
        <taxon>Eukaryota</taxon>
        <taxon>Fungi</taxon>
        <taxon>Fungi incertae sedis</taxon>
        <taxon>Mucoromycota</taxon>
        <taxon>Mucoromycotina</taxon>
        <taxon>Mucoromycetes</taxon>
        <taxon>Mucorales</taxon>
        <taxon>Mucorineae</taxon>
        <taxon>Rhizopodaceae</taxon>
        <taxon>Rhizopus</taxon>
    </lineage>
</organism>
<name>A0A367IJQ9_RHIST</name>
<evidence type="ECO:0000313" key="2">
    <source>
        <dbReference type="Proteomes" id="UP000253551"/>
    </source>
</evidence>
<dbReference type="Proteomes" id="UP000253551">
    <property type="component" value="Unassembled WGS sequence"/>
</dbReference>
<keyword evidence="2" id="KW-1185">Reference proteome</keyword>
<dbReference type="InterPro" id="IPR014867">
    <property type="entry name" value="Spore_coat_CotH_CotH2/3/7"/>
</dbReference>
<proteinExistence type="predicted"/>
<feature type="non-terminal residue" evidence="1">
    <location>
        <position position="1"/>
    </location>
</feature>
<comment type="caution">
    <text evidence="1">The sequence shown here is derived from an EMBL/GenBank/DDBJ whole genome shotgun (WGS) entry which is preliminary data.</text>
</comment>
<dbReference type="PANTHER" id="PTHR40050:SF1">
    <property type="entry name" value="INNER SPORE COAT PROTEIN H"/>
    <property type="match status" value="1"/>
</dbReference>
<dbReference type="EMBL" id="PJQM01007639">
    <property type="protein sequence ID" value="RCH77899.1"/>
    <property type="molecule type" value="Genomic_DNA"/>
</dbReference>
<sequence>LLLFTLAVHAQNATVEYNVIALLNQTTFKSMAVVVDNVSYALESNATFPIIYSTTAPVAQTGYQYVKLYSSNDSSLAESFTRLPTTVNTPHEFFNRSWNTHDNYQLPQVYPMLSTVNKIQSDLHKDNQIPTIHLIGNQTELDEMNTNSTADITVKVNMTYISLTDALQFEKVKVKVSGHSTRNKDKISYKLKLKKKHTLYGYRTVKLRAMAMDSSYVREQLAYDVIKSAGLISTGTSYVRVFMNEQELGLFGLIEHFQNPWLANTFANGSSSYENGYLYGGVFQGSSNQSLTSDLSYYNNVTLYADGEYKMRQKASGGSKTDFEPLQNFTKFIDEAPTNSTDAVNIWKSSLDTDSFLRS</sequence>
<accession>A0A367IJQ9</accession>